<sequence>MRHSGLALLDRPPGQATPVLALSASEHAGRAVATDTRARLLNPPPRTGSVQTASSIARARRFYSPLFPLPVLVF</sequence>
<evidence type="ECO:0000313" key="2">
    <source>
        <dbReference type="Proteomes" id="UP001321473"/>
    </source>
</evidence>
<gene>
    <name evidence="1" type="ORF">V5799_000375</name>
</gene>
<accession>A0AAQ4D381</accession>
<name>A0AAQ4D381_AMBAM</name>
<proteinExistence type="predicted"/>
<keyword evidence="2" id="KW-1185">Reference proteome</keyword>
<comment type="caution">
    <text evidence="1">The sequence shown here is derived from an EMBL/GenBank/DDBJ whole genome shotgun (WGS) entry which is preliminary data.</text>
</comment>
<organism evidence="1 2">
    <name type="scientific">Amblyomma americanum</name>
    <name type="common">Lone star tick</name>
    <dbReference type="NCBI Taxonomy" id="6943"/>
    <lineage>
        <taxon>Eukaryota</taxon>
        <taxon>Metazoa</taxon>
        <taxon>Ecdysozoa</taxon>
        <taxon>Arthropoda</taxon>
        <taxon>Chelicerata</taxon>
        <taxon>Arachnida</taxon>
        <taxon>Acari</taxon>
        <taxon>Parasitiformes</taxon>
        <taxon>Ixodida</taxon>
        <taxon>Ixodoidea</taxon>
        <taxon>Ixodidae</taxon>
        <taxon>Amblyomminae</taxon>
        <taxon>Amblyomma</taxon>
    </lineage>
</organism>
<reference evidence="1 2" key="1">
    <citation type="journal article" date="2023" name="Arcadia Sci">
        <title>De novo assembly of a long-read Amblyomma americanum tick genome.</title>
        <authorList>
            <person name="Chou S."/>
            <person name="Poskanzer K.E."/>
            <person name="Rollins M."/>
            <person name="Thuy-Boun P.S."/>
        </authorList>
    </citation>
    <scope>NUCLEOTIDE SEQUENCE [LARGE SCALE GENOMIC DNA]</scope>
    <source>
        <strain evidence="1">F_SG_1</strain>
        <tissue evidence="1">Salivary glands</tissue>
    </source>
</reference>
<protein>
    <submittedName>
        <fullName evidence="1">Uncharacterized protein</fullName>
    </submittedName>
</protein>
<dbReference type="Proteomes" id="UP001321473">
    <property type="component" value="Unassembled WGS sequence"/>
</dbReference>
<evidence type="ECO:0000313" key="1">
    <source>
        <dbReference type="EMBL" id="KAK8756921.1"/>
    </source>
</evidence>
<dbReference type="AlphaFoldDB" id="A0AAQ4D381"/>
<dbReference type="EMBL" id="JARKHS020035776">
    <property type="protein sequence ID" value="KAK8756921.1"/>
    <property type="molecule type" value="Genomic_DNA"/>
</dbReference>